<dbReference type="EMBL" id="UYRT01000997">
    <property type="protein sequence ID" value="VDK29054.1"/>
    <property type="molecule type" value="Genomic_DNA"/>
</dbReference>
<keyword evidence="1" id="KW-1133">Transmembrane helix</keyword>
<accession>A0A183CWU5</accession>
<feature type="transmembrane region" description="Helical" evidence="1">
    <location>
        <begin position="40"/>
        <end position="61"/>
    </location>
</feature>
<dbReference type="WBParaSite" id="GPUH_0000093601-mRNA-1">
    <property type="protein sequence ID" value="GPUH_0000093601-mRNA-1"/>
    <property type="gene ID" value="GPUH_0000093601"/>
</dbReference>
<evidence type="ECO:0000313" key="3">
    <source>
        <dbReference type="Proteomes" id="UP000271098"/>
    </source>
</evidence>
<keyword evidence="1" id="KW-0812">Transmembrane</keyword>
<reference evidence="4" key="1">
    <citation type="submission" date="2016-06" db="UniProtKB">
        <authorList>
            <consortium name="WormBaseParasite"/>
        </authorList>
    </citation>
    <scope>IDENTIFICATION</scope>
</reference>
<evidence type="ECO:0000313" key="2">
    <source>
        <dbReference type="EMBL" id="VDK29054.1"/>
    </source>
</evidence>
<evidence type="ECO:0000313" key="4">
    <source>
        <dbReference type="WBParaSite" id="GPUH_0000093601-mRNA-1"/>
    </source>
</evidence>
<dbReference type="AlphaFoldDB" id="A0A183CWU5"/>
<dbReference type="Proteomes" id="UP000271098">
    <property type="component" value="Unassembled WGS sequence"/>
</dbReference>
<organism evidence="4">
    <name type="scientific">Gongylonema pulchrum</name>
    <dbReference type="NCBI Taxonomy" id="637853"/>
    <lineage>
        <taxon>Eukaryota</taxon>
        <taxon>Metazoa</taxon>
        <taxon>Ecdysozoa</taxon>
        <taxon>Nematoda</taxon>
        <taxon>Chromadorea</taxon>
        <taxon>Rhabditida</taxon>
        <taxon>Spirurina</taxon>
        <taxon>Spiruromorpha</taxon>
        <taxon>Spiruroidea</taxon>
        <taxon>Gongylonematidae</taxon>
        <taxon>Gongylonema</taxon>
    </lineage>
</organism>
<reference evidence="2 3" key="2">
    <citation type="submission" date="2018-11" db="EMBL/GenBank/DDBJ databases">
        <authorList>
            <consortium name="Pathogen Informatics"/>
        </authorList>
    </citation>
    <scope>NUCLEOTIDE SEQUENCE [LARGE SCALE GENOMIC DNA]</scope>
</reference>
<proteinExistence type="predicted"/>
<keyword evidence="1" id="KW-0472">Membrane</keyword>
<gene>
    <name evidence="2" type="ORF">GPUH_LOCUS936</name>
</gene>
<protein>
    <submittedName>
        <fullName evidence="2 4">Uncharacterized protein</fullName>
    </submittedName>
</protein>
<keyword evidence="3" id="KW-1185">Reference proteome</keyword>
<evidence type="ECO:0000256" key="1">
    <source>
        <dbReference type="SAM" id="Phobius"/>
    </source>
</evidence>
<sequence length="68" mass="7306">MVLTCRPSPTDISTMNNVTAGVAATADRGAAECAGSSNYIMPWATVIAMLSLYIFALLWLFKCNSLFL</sequence>
<name>A0A183CWU5_9BILA</name>